<reference evidence="2 3" key="1">
    <citation type="journal article" date="2022" name="Nat. Ecol. Evol.">
        <title>A masculinizing supergene underlies an exaggerated male reproductive morph in a spider.</title>
        <authorList>
            <person name="Hendrickx F."/>
            <person name="De Corte Z."/>
            <person name="Sonet G."/>
            <person name="Van Belleghem S.M."/>
            <person name="Kostlbacher S."/>
            <person name="Vangestel C."/>
        </authorList>
    </citation>
    <scope>NUCLEOTIDE SEQUENCE [LARGE SCALE GENOMIC DNA]</scope>
    <source>
        <strain evidence="2">W744_W776</strain>
    </source>
</reference>
<evidence type="ECO:0008006" key="4">
    <source>
        <dbReference type="Google" id="ProtNLM"/>
    </source>
</evidence>
<evidence type="ECO:0000313" key="3">
    <source>
        <dbReference type="Proteomes" id="UP000827092"/>
    </source>
</evidence>
<gene>
    <name evidence="2" type="ORF">JTE90_006818</name>
</gene>
<dbReference type="GO" id="GO:0003676">
    <property type="term" value="F:nucleic acid binding"/>
    <property type="evidence" value="ECO:0007669"/>
    <property type="project" value="InterPro"/>
</dbReference>
<comment type="caution">
    <text evidence="2">The sequence shown here is derived from an EMBL/GenBank/DDBJ whole genome shotgun (WGS) entry which is preliminary data.</text>
</comment>
<dbReference type="GO" id="GO:0008270">
    <property type="term" value="F:zinc ion binding"/>
    <property type="evidence" value="ECO:0007669"/>
    <property type="project" value="InterPro"/>
</dbReference>
<feature type="compositionally biased region" description="Basic and acidic residues" evidence="1">
    <location>
        <begin position="107"/>
        <end position="117"/>
    </location>
</feature>
<dbReference type="SUPFAM" id="SSF57756">
    <property type="entry name" value="Retrovirus zinc finger-like domains"/>
    <property type="match status" value="1"/>
</dbReference>
<evidence type="ECO:0000313" key="2">
    <source>
        <dbReference type="EMBL" id="KAG8174092.1"/>
    </source>
</evidence>
<name>A0AAV6TRD3_9ARAC</name>
<accession>A0AAV6TRD3</accession>
<organism evidence="2 3">
    <name type="scientific">Oedothorax gibbosus</name>
    <dbReference type="NCBI Taxonomy" id="931172"/>
    <lineage>
        <taxon>Eukaryota</taxon>
        <taxon>Metazoa</taxon>
        <taxon>Ecdysozoa</taxon>
        <taxon>Arthropoda</taxon>
        <taxon>Chelicerata</taxon>
        <taxon>Arachnida</taxon>
        <taxon>Araneae</taxon>
        <taxon>Araneomorphae</taxon>
        <taxon>Entelegynae</taxon>
        <taxon>Araneoidea</taxon>
        <taxon>Linyphiidae</taxon>
        <taxon>Erigoninae</taxon>
        <taxon>Oedothorax</taxon>
    </lineage>
</organism>
<keyword evidence="3" id="KW-1185">Reference proteome</keyword>
<dbReference type="Gene3D" id="4.10.60.10">
    <property type="entry name" value="Zinc finger, CCHC-type"/>
    <property type="match status" value="1"/>
</dbReference>
<dbReference type="AlphaFoldDB" id="A0AAV6TRD3"/>
<feature type="region of interest" description="Disordered" evidence="1">
    <location>
        <begin position="93"/>
        <end position="117"/>
    </location>
</feature>
<evidence type="ECO:0000256" key="1">
    <source>
        <dbReference type="SAM" id="MobiDB-lite"/>
    </source>
</evidence>
<proteinExistence type="predicted"/>
<protein>
    <recommendedName>
        <fullName evidence="4">CCHC-type domain-containing protein</fullName>
    </recommendedName>
</protein>
<dbReference type="InterPro" id="IPR036875">
    <property type="entry name" value="Znf_CCHC_sf"/>
</dbReference>
<dbReference type="Proteomes" id="UP000827092">
    <property type="component" value="Unassembled WGS sequence"/>
</dbReference>
<sequence length="117" mass="12843">MQNRLLREPDLSLDRAVEFVRTSEISKRQIASMNAGPFVNTVAPDLHRGRGSGGSRLFRCQACGRIHQQRGCPAQGKPCFRCGDMGHFSNNVPGKATTDSPIFGGPGDRRHAPTDYF</sequence>
<dbReference type="EMBL" id="JAFNEN010001326">
    <property type="protein sequence ID" value="KAG8174092.1"/>
    <property type="molecule type" value="Genomic_DNA"/>
</dbReference>